<evidence type="ECO:0000256" key="3">
    <source>
        <dbReference type="ARBA" id="ARBA00012768"/>
    </source>
</evidence>
<dbReference type="EMBL" id="AP023321">
    <property type="protein sequence ID" value="BCI61021.1"/>
    <property type="molecule type" value="Genomic_DNA"/>
</dbReference>
<evidence type="ECO:0000313" key="16">
    <source>
        <dbReference type="Proteomes" id="UP000593890"/>
    </source>
</evidence>
<evidence type="ECO:0000256" key="7">
    <source>
        <dbReference type="ARBA" id="ARBA00022801"/>
    </source>
</evidence>
<evidence type="ECO:0000256" key="4">
    <source>
        <dbReference type="ARBA" id="ARBA00020049"/>
    </source>
</evidence>
<evidence type="ECO:0000256" key="12">
    <source>
        <dbReference type="ARBA" id="ARBA00023211"/>
    </source>
</evidence>
<keyword evidence="12 13" id="KW-0464">Manganese</keyword>
<evidence type="ECO:0000256" key="9">
    <source>
        <dbReference type="ARBA" id="ARBA00023004"/>
    </source>
</evidence>
<dbReference type="InterPro" id="IPR022765">
    <property type="entry name" value="Dna2/Cas4_DUF83"/>
</dbReference>
<dbReference type="GO" id="GO:0004527">
    <property type="term" value="F:exonuclease activity"/>
    <property type="evidence" value="ECO:0007669"/>
    <property type="project" value="UniProtKB-KW"/>
</dbReference>
<dbReference type="Pfam" id="PF01930">
    <property type="entry name" value="Cas_Cas4"/>
    <property type="match status" value="1"/>
</dbReference>
<dbReference type="PANTHER" id="PTHR36531">
    <property type="entry name" value="CRISPR-ASSOCIATED EXONUCLEASE CAS4"/>
    <property type="match status" value="1"/>
</dbReference>
<dbReference type="EC" id="3.1.12.1" evidence="3 13"/>
<keyword evidence="9 13" id="KW-0408">Iron</keyword>
<comment type="function">
    <text evidence="13">CRISPR (clustered regularly interspaced short palindromic repeat) is an adaptive immune system that provides protection against mobile genetic elements (viruses, transposable elements and conjugative plasmids). CRISPR clusters contain sequences complementary to antecedent mobile elements and target invading nucleic acids. CRISPR clusters are transcribed and processed into CRISPR RNA (crRNA).</text>
</comment>
<dbReference type="Proteomes" id="UP000593890">
    <property type="component" value="Chromosome"/>
</dbReference>
<keyword evidence="5 13" id="KW-0540">Nuclease</keyword>
<dbReference type="InterPro" id="IPR011604">
    <property type="entry name" value="PDDEXK-like_dom_sf"/>
</dbReference>
<keyword evidence="11 13" id="KW-0051">Antiviral defense</keyword>
<keyword evidence="16" id="KW-1185">Reference proteome</keyword>
<evidence type="ECO:0000256" key="5">
    <source>
        <dbReference type="ARBA" id="ARBA00022722"/>
    </source>
</evidence>
<comment type="cofactor">
    <cofactor evidence="13">
        <name>iron-sulfur cluster</name>
        <dbReference type="ChEBI" id="CHEBI:30408"/>
    </cofactor>
</comment>
<evidence type="ECO:0000256" key="1">
    <source>
        <dbReference type="ARBA" id="ARBA00001966"/>
    </source>
</evidence>
<feature type="domain" description="DUF83" evidence="14">
    <location>
        <begin position="10"/>
        <end position="198"/>
    </location>
</feature>
<comment type="cofactor">
    <cofactor evidence="1">
        <name>[4Fe-4S] cluster</name>
        <dbReference type="ChEBI" id="CHEBI:49883"/>
    </cofactor>
</comment>
<dbReference type="GO" id="GO:0051536">
    <property type="term" value="F:iron-sulfur cluster binding"/>
    <property type="evidence" value="ECO:0007669"/>
    <property type="project" value="UniProtKB-KW"/>
</dbReference>
<evidence type="ECO:0000256" key="13">
    <source>
        <dbReference type="RuleBase" id="RU365022"/>
    </source>
</evidence>
<comment type="similarity">
    <text evidence="2 13">Belongs to the CRISPR-associated exonuclease Cas4 family.</text>
</comment>
<dbReference type="RefSeq" id="WP_215533011.1">
    <property type="nucleotide sequence ID" value="NZ_AP023321.1"/>
</dbReference>
<evidence type="ECO:0000256" key="2">
    <source>
        <dbReference type="ARBA" id="ARBA00009189"/>
    </source>
</evidence>
<sequence length="224" mass="25663">MEDEENWLQISGIQHFVFCRRQWALAYLEGIWSENLRTVEGHLLHQRAHDSSQSEKRGDKLILRGLRVFSAQLGVSGECDVVEFTLDQNGVPLAGYEGNWQPYPVEYKRGTSKQMDADRLQLCCQAMCLEEMLCCDIPSGALFYGESRRREVVSFSFEMRDTVRKILSEMHDYARRGHTPRVKPSKACNACSLKLHCLPAILRGRQDSASSYLKRHLTEEEGCS</sequence>
<organism evidence="15 16">
    <name type="scientific">Solibaculum mannosilyticum</name>
    <dbReference type="NCBI Taxonomy" id="2780922"/>
    <lineage>
        <taxon>Bacteria</taxon>
        <taxon>Bacillati</taxon>
        <taxon>Bacillota</taxon>
        <taxon>Clostridia</taxon>
        <taxon>Eubacteriales</taxon>
        <taxon>Oscillospiraceae</taxon>
        <taxon>Solibaculum</taxon>
    </lineage>
</organism>
<keyword evidence="7 13" id="KW-0378">Hydrolase</keyword>
<keyword evidence="10 13" id="KW-0411">Iron-sulfur</keyword>
<dbReference type="InterPro" id="IPR051827">
    <property type="entry name" value="Cas4_exonuclease"/>
</dbReference>
<evidence type="ECO:0000313" key="15">
    <source>
        <dbReference type="EMBL" id="BCI61021.1"/>
    </source>
</evidence>
<dbReference type="GO" id="GO:0051607">
    <property type="term" value="P:defense response to virus"/>
    <property type="evidence" value="ECO:0007669"/>
    <property type="project" value="UniProtKB-KW"/>
</dbReference>
<comment type="cofactor">
    <cofactor evidence="13">
        <name>Mg(2+)</name>
        <dbReference type="ChEBI" id="CHEBI:18420"/>
    </cofactor>
    <cofactor evidence="13">
        <name>Mn(2+)</name>
        <dbReference type="ChEBI" id="CHEBI:29035"/>
    </cofactor>
    <text evidence="13">Mg(2+) or Mn(2+) required for ssDNA cleavage activity.</text>
</comment>
<dbReference type="KEGG" id="sman:C12CBH8_16600"/>
<evidence type="ECO:0000256" key="10">
    <source>
        <dbReference type="ARBA" id="ARBA00023014"/>
    </source>
</evidence>
<dbReference type="GO" id="GO:0046872">
    <property type="term" value="F:metal ion binding"/>
    <property type="evidence" value="ECO:0007669"/>
    <property type="project" value="UniProtKB-KW"/>
</dbReference>
<dbReference type="PANTHER" id="PTHR36531:SF6">
    <property type="entry name" value="DNA REPLICATION ATP-DEPENDENT HELICASE_NUCLEASE DNA2"/>
    <property type="match status" value="1"/>
</dbReference>
<name>A0A7I8D2G1_9FIRM</name>
<evidence type="ECO:0000256" key="11">
    <source>
        <dbReference type="ARBA" id="ARBA00023118"/>
    </source>
</evidence>
<dbReference type="InterPro" id="IPR013343">
    <property type="entry name" value="CRISPR-assoc_prot_Cas4"/>
</dbReference>
<dbReference type="AlphaFoldDB" id="A0A7I8D2G1"/>
<dbReference type="NCBIfam" id="TIGR00372">
    <property type="entry name" value="cas4"/>
    <property type="match status" value="1"/>
</dbReference>
<protein>
    <recommendedName>
        <fullName evidence="4 13">CRISPR-associated exonuclease Cas4</fullName>
        <ecNumber evidence="3 13">3.1.12.1</ecNumber>
    </recommendedName>
</protein>
<accession>A0A7I8D2G1</accession>
<dbReference type="Gene3D" id="3.90.320.10">
    <property type="match status" value="1"/>
</dbReference>
<gene>
    <name evidence="15" type="ORF">C12CBH8_16600</name>
</gene>
<evidence type="ECO:0000256" key="8">
    <source>
        <dbReference type="ARBA" id="ARBA00022839"/>
    </source>
</evidence>
<keyword evidence="8 13" id="KW-0269">Exonuclease</keyword>
<keyword evidence="6 13" id="KW-0479">Metal-binding</keyword>
<proteinExistence type="inferred from homology"/>
<reference evidence="16" key="1">
    <citation type="submission" date="2020-07" db="EMBL/GenBank/DDBJ databases">
        <title>Complete genome sequencing of Clostridia bacterium strain 12CBH8.</title>
        <authorList>
            <person name="Sakamoto M."/>
            <person name="Murakami T."/>
            <person name="Mori H."/>
        </authorList>
    </citation>
    <scope>NUCLEOTIDE SEQUENCE [LARGE SCALE GENOMIC DNA]</scope>
    <source>
        <strain evidence="16">12CBH8</strain>
    </source>
</reference>
<evidence type="ECO:0000259" key="14">
    <source>
        <dbReference type="Pfam" id="PF01930"/>
    </source>
</evidence>
<evidence type="ECO:0000256" key="6">
    <source>
        <dbReference type="ARBA" id="ARBA00022723"/>
    </source>
</evidence>